<comment type="catalytic activity">
    <reaction evidence="1">
        <text>ATP + protein L-histidine = ADP + protein N-phospho-L-histidine.</text>
        <dbReference type="EC" id="2.7.13.3"/>
    </reaction>
</comment>
<dbReference type="InterPro" id="IPR003661">
    <property type="entry name" value="HisK_dim/P_dom"/>
</dbReference>
<accession>A0A8J7VQX4</accession>
<feature type="domain" description="Histidine kinase" evidence="10">
    <location>
        <begin position="808"/>
        <end position="1026"/>
    </location>
</feature>
<dbReference type="CDD" id="cd00082">
    <property type="entry name" value="HisKA"/>
    <property type="match status" value="1"/>
</dbReference>
<reference evidence="13 14" key="1">
    <citation type="journal article" date="2021" name="Microbiol. Resour. Announc.">
        <title>Draft Genome Sequence of Coralloluteibacterium stylophorae LMG 29479T.</title>
        <authorList>
            <person name="Karlyshev A.V."/>
            <person name="Kudryashova E.B."/>
            <person name="Ariskina E.V."/>
            <person name="Conroy A.P."/>
            <person name="Abidueva E.Y."/>
        </authorList>
    </citation>
    <scope>NUCLEOTIDE SEQUENCE [LARGE SCALE GENOMIC DNA]</scope>
    <source>
        <strain evidence="13 14">LMG 29479</strain>
    </source>
</reference>
<gene>
    <name evidence="13" type="ORF">KB893_004545</name>
    <name evidence="12" type="ORF">KB893_01805</name>
</gene>
<dbReference type="Pfam" id="PF07494">
    <property type="entry name" value="Reg_prop"/>
    <property type="match status" value="2"/>
</dbReference>
<evidence type="ECO:0000256" key="3">
    <source>
        <dbReference type="ARBA" id="ARBA00022553"/>
    </source>
</evidence>
<dbReference type="EMBL" id="JAGQFT020000002">
    <property type="protein sequence ID" value="MBS7456405.1"/>
    <property type="molecule type" value="Genomic_DNA"/>
</dbReference>
<evidence type="ECO:0000256" key="1">
    <source>
        <dbReference type="ARBA" id="ARBA00000085"/>
    </source>
</evidence>
<dbReference type="InterPro" id="IPR011110">
    <property type="entry name" value="Reg_prop"/>
</dbReference>
<dbReference type="SMART" id="SM00388">
    <property type="entry name" value="HisKA"/>
    <property type="match status" value="1"/>
</dbReference>
<feature type="transmembrane region" description="Helical" evidence="8">
    <location>
        <begin position="755"/>
        <end position="775"/>
    </location>
</feature>
<dbReference type="InterPro" id="IPR011123">
    <property type="entry name" value="Y_Y_Y"/>
</dbReference>
<keyword evidence="6" id="KW-0902">Two-component regulatory system</keyword>
<sequence length="1169" mass="124342">MPIRIVAAVLALAAARAVCAVDLPPTPQPRLFGIEQGLPSESATVLAQDRDGYIWIGTSDGLARYDGSAFRVWRHVPDDPGSLPANTVQALHVDAANRLWIGIEGGGLQRLDPARTRFAAIGAGDEGAASASALGGDVFDITSGADGAVWVALFGGGLLRIDGADRIRRFGTAEGLPDARVLAVEVDAEGTLWAGTMSGLARFAGGRFAAVEDVDGVVLNLDAQADGTLWITGTDTVRWSAADGFEPRRFVRGGRAIRAAAVRHHGDGAWVATSAGLLHYAGADATEQPDAVLLDANGVQAILQDHEGGWWFGTSNHGVAYLGPEWRRFAALSFGDGGLRPATAGSRSDLRTFALDAARAGLVLASGSGPVADRLHRFDARDGRLEAWPVPPLDSVGGGFQRVRVDSGAGRWFFGSRLVLQRDDGTRRRVDEVRPETAMHAEAVGGLFWVHDARSGLAAFDAQGEEVIRAPGLAELDVQQLGAGPDGTLWVAHAGGLLRWDAAGHDLVGVPGAPRGPVYAFQSLPDRSLWLHARSGLQRLRWDGAGLVRIDAVTVAQGLPAVEASGLVATVDNVWLMTPRGLLRWHVPARSLQHYTRNDGIPGYGSGPERRMLLTADGIGAALTARDHLLLFDADAPPTAAAPPRLALEPPSLQRDGRSVLLDAGGDFELGPEDRELRIAAHLLSFRDSAVIEYRSRLVGYDADWMRSASGARVFSRLEPGGYRFVVQGRDGRMQWSEPRELRFVVAAPWWRTPWAFAAALALMLLGFVLVFAGYRRRLERRQAYALQRQEHRLALAASAAKSRFLATMGHEIRTPLTGVLGMAELLLGTRLGAEQRSYAEALRGAGEHLLHLVNDALDLERIEAGRLPLADEAFDLRAVIEDVCRLLATQARAKGIAFACDVVASSLAPGYRGDPHRLRQVLLNLAHNAVKFTEAGRVDIEAAQEGEVVLFTVSDTGPGLDEGQRARLFQRFVQAEDARTAARYGGSGLGLSIANELVTLMGGRIEIDSTPGVGTRFQVRLPLVPCALPAAAEPVRRSAADAGACRILLVEDDATVARVVSGLLRSAGHEVVHAVHAMAALAETGGEPFDLAFLDLDLPGLDGLELARLLRAQCPGMPLVALTARADAAAESEALEAGMLRFLRKPVTLAALAAAIAAVRSAGPVDPA</sequence>
<dbReference type="Gene3D" id="3.40.50.2300">
    <property type="match status" value="1"/>
</dbReference>
<reference evidence="12" key="2">
    <citation type="submission" date="2021-04" db="EMBL/GenBank/DDBJ databases">
        <authorList>
            <person name="Karlyshev A.V."/>
        </authorList>
    </citation>
    <scope>NUCLEOTIDE SEQUENCE</scope>
    <source>
        <strain evidence="12">LMG 29479</strain>
    </source>
</reference>
<evidence type="ECO:0000256" key="2">
    <source>
        <dbReference type="ARBA" id="ARBA00012438"/>
    </source>
</evidence>
<dbReference type="Pfam" id="PF02518">
    <property type="entry name" value="HATPase_c"/>
    <property type="match status" value="1"/>
</dbReference>
<dbReference type="SUPFAM" id="SSF47384">
    <property type="entry name" value="Homodimeric domain of signal transducing histidine kinase"/>
    <property type="match status" value="1"/>
</dbReference>
<keyword evidence="5" id="KW-0418">Kinase</keyword>
<dbReference type="Pfam" id="PF00512">
    <property type="entry name" value="HisKA"/>
    <property type="match status" value="1"/>
</dbReference>
<dbReference type="FunFam" id="3.30.565.10:FF:000010">
    <property type="entry name" value="Sensor histidine kinase RcsC"/>
    <property type="match status" value="1"/>
</dbReference>
<dbReference type="PRINTS" id="PR00344">
    <property type="entry name" value="BCTRLSENSOR"/>
</dbReference>
<dbReference type="PANTHER" id="PTHR43047">
    <property type="entry name" value="TWO-COMPONENT HISTIDINE PROTEIN KINASE"/>
    <property type="match status" value="1"/>
</dbReference>
<dbReference type="InterPro" id="IPR001789">
    <property type="entry name" value="Sig_transdc_resp-reg_receiver"/>
</dbReference>
<dbReference type="SUPFAM" id="SSF63829">
    <property type="entry name" value="Calcium-dependent phosphotriesterase"/>
    <property type="match status" value="3"/>
</dbReference>
<feature type="chain" id="PRO_5042774116" description="histidine kinase" evidence="9">
    <location>
        <begin position="21"/>
        <end position="1169"/>
    </location>
</feature>
<dbReference type="InterPro" id="IPR015943">
    <property type="entry name" value="WD40/YVTN_repeat-like_dom_sf"/>
</dbReference>
<dbReference type="InterPro" id="IPR003594">
    <property type="entry name" value="HATPase_dom"/>
</dbReference>
<proteinExistence type="predicted"/>
<dbReference type="PROSITE" id="PS50110">
    <property type="entry name" value="RESPONSE_REGULATORY"/>
    <property type="match status" value="1"/>
</dbReference>
<evidence type="ECO:0000256" key="8">
    <source>
        <dbReference type="SAM" id="Phobius"/>
    </source>
</evidence>
<dbReference type="InterPro" id="IPR004358">
    <property type="entry name" value="Sig_transdc_His_kin-like_C"/>
</dbReference>
<dbReference type="EMBL" id="JAGQFT010000006">
    <property type="protein sequence ID" value="MBR0561259.1"/>
    <property type="molecule type" value="Genomic_DNA"/>
</dbReference>
<evidence type="ECO:0000313" key="12">
    <source>
        <dbReference type="EMBL" id="MBR0561259.1"/>
    </source>
</evidence>
<keyword evidence="3 7" id="KW-0597">Phosphoprotein</keyword>
<dbReference type="Pfam" id="PF00072">
    <property type="entry name" value="Response_reg"/>
    <property type="match status" value="1"/>
</dbReference>
<feature type="signal peptide" evidence="9">
    <location>
        <begin position="1"/>
        <end position="20"/>
    </location>
</feature>
<evidence type="ECO:0000256" key="4">
    <source>
        <dbReference type="ARBA" id="ARBA00022679"/>
    </source>
</evidence>
<evidence type="ECO:0000256" key="5">
    <source>
        <dbReference type="ARBA" id="ARBA00022777"/>
    </source>
</evidence>
<organism evidence="12">
    <name type="scientific">Coralloluteibacterium stylophorae</name>
    <dbReference type="NCBI Taxonomy" id="1776034"/>
    <lineage>
        <taxon>Bacteria</taxon>
        <taxon>Pseudomonadati</taxon>
        <taxon>Pseudomonadota</taxon>
        <taxon>Gammaproteobacteria</taxon>
        <taxon>Lysobacterales</taxon>
        <taxon>Lysobacteraceae</taxon>
        <taxon>Coralloluteibacterium</taxon>
    </lineage>
</organism>
<dbReference type="GO" id="GO:0000155">
    <property type="term" value="F:phosphorelay sensor kinase activity"/>
    <property type="evidence" value="ECO:0007669"/>
    <property type="project" value="InterPro"/>
</dbReference>
<keyword evidence="8" id="KW-0472">Membrane</keyword>
<name>A0A8J7VQX4_9GAMM</name>
<dbReference type="PANTHER" id="PTHR43047:SF72">
    <property type="entry name" value="OSMOSENSING HISTIDINE PROTEIN KINASE SLN1"/>
    <property type="match status" value="1"/>
</dbReference>
<evidence type="ECO:0000256" key="9">
    <source>
        <dbReference type="SAM" id="SignalP"/>
    </source>
</evidence>
<dbReference type="GO" id="GO:0009927">
    <property type="term" value="F:histidine phosphotransfer kinase activity"/>
    <property type="evidence" value="ECO:0007669"/>
    <property type="project" value="TreeGrafter"/>
</dbReference>
<evidence type="ECO:0000256" key="7">
    <source>
        <dbReference type="PROSITE-ProRule" id="PRU00169"/>
    </source>
</evidence>
<dbReference type="SUPFAM" id="SSF52172">
    <property type="entry name" value="CheY-like"/>
    <property type="match status" value="1"/>
</dbReference>
<dbReference type="Pfam" id="PF07495">
    <property type="entry name" value="Y_Y_Y"/>
    <property type="match status" value="1"/>
</dbReference>
<keyword evidence="4" id="KW-0808">Transferase</keyword>
<evidence type="ECO:0000259" key="10">
    <source>
        <dbReference type="PROSITE" id="PS50109"/>
    </source>
</evidence>
<dbReference type="InterPro" id="IPR005467">
    <property type="entry name" value="His_kinase_dom"/>
</dbReference>
<keyword evidence="9" id="KW-0732">Signal</keyword>
<dbReference type="InterPro" id="IPR013783">
    <property type="entry name" value="Ig-like_fold"/>
</dbReference>
<dbReference type="AlphaFoldDB" id="A0A8J7VQX4"/>
<dbReference type="GO" id="GO:0005886">
    <property type="term" value="C:plasma membrane"/>
    <property type="evidence" value="ECO:0007669"/>
    <property type="project" value="TreeGrafter"/>
</dbReference>
<dbReference type="Gene3D" id="3.30.565.10">
    <property type="entry name" value="Histidine kinase-like ATPase, C-terminal domain"/>
    <property type="match status" value="1"/>
</dbReference>
<dbReference type="Gene3D" id="2.60.40.10">
    <property type="entry name" value="Immunoglobulins"/>
    <property type="match status" value="1"/>
</dbReference>
<dbReference type="InterPro" id="IPR036890">
    <property type="entry name" value="HATPase_C_sf"/>
</dbReference>
<dbReference type="Proteomes" id="UP000675747">
    <property type="component" value="Unassembled WGS sequence"/>
</dbReference>
<dbReference type="CDD" id="cd17546">
    <property type="entry name" value="REC_hyHK_CKI1_RcsC-like"/>
    <property type="match status" value="1"/>
</dbReference>
<keyword evidence="8" id="KW-0812">Transmembrane</keyword>
<dbReference type="SMART" id="SM00387">
    <property type="entry name" value="HATPase_c"/>
    <property type="match status" value="1"/>
</dbReference>
<dbReference type="PROSITE" id="PS50109">
    <property type="entry name" value="HIS_KIN"/>
    <property type="match status" value="1"/>
</dbReference>
<evidence type="ECO:0000313" key="13">
    <source>
        <dbReference type="EMBL" id="MBS7456405.1"/>
    </source>
</evidence>
<protein>
    <recommendedName>
        <fullName evidence="2">histidine kinase</fullName>
        <ecNumber evidence="2">2.7.13.3</ecNumber>
    </recommendedName>
</protein>
<dbReference type="SUPFAM" id="SSF55874">
    <property type="entry name" value="ATPase domain of HSP90 chaperone/DNA topoisomerase II/histidine kinase"/>
    <property type="match status" value="1"/>
</dbReference>
<keyword evidence="8" id="KW-1133">Transmembrane helix</keyword>
<dbReference type="CDD" id="cd16922">
    <property type="entry name" value="HATPase_EvgS-ArcB-TorS-like"/>
    <property type="match status" value="1"/>
</dbReference>
<feature type="modified residue" description="4-aspartylphosphate" evidence="7">
    <location>
        <position position="1096"/>
    </location>
</feature>
<evidence type="ECO:0000256" key="6">
    <source>
        <dbReference type="ARBA" id="ARBA00023012"/>
    </source>
</evidence>
<comment type="caution">
    <text evidence="12">The sequence shown here is derived from an EMBL/GenBank/DDBJ whole genome shotgun (WGS) entry which is preliminary data.</text>
</comment>
<dbReference type="SMART" id="SM00448">
    <property type="entry name" value="REC"/>
    <property type="match status" value="1"/>
</dbReference>
<dbReference type="InterPro" id="IPR036097">
    <property type="entry name" value="HisK_dim/P_sf"/>
</dbReference>
<keyword evidence="14" id="KW-1185">Reference proteome</keyword>
<evidence type="ECO:0000313" key="14">
    <source>
        <dbReference type="Proteomes" id="UP000675747"/>
    </source>
</evidence>
<dbReference type="EC" id="2.7.13.3" evidence="2"/>
<dbReference type="RefSeq" id="WP_211925227.1">
    <property type="nucleotide sequence ID" value="NZ_JAGQFT020000002.1"/>
</dbReference>
<dbReference type="InterPro" id="IPR011006">
    <property type="entry name" value="CheY-like_superfamily"/>
</dbReference>
<dbReference type="Gene3D" id="2.130.10.10">
    <property type="entry name" value="YVTN repeat-like/Quinoprotein amine dehydrogenase"/>
    <property type="match status" value="3"/>
</dbReference>
<dbReference type="Gene3D" id="1.10.287.130">
    <property type="match status" value="1"/>
</dbReference>
<feature type="domain" description="Response regulatory" evidence="11">
    <location>
        <begin position="1047"/>
        <end position="1161"/>
    </location>
</feature>
<evidence type="ECO:0000259" key="11">
    <source>
        <dbReference type="PROSITE" id="PS50110"/>
    </source>
</evidence>